<reference evidence="8 9" key="1">
    <citation type="submission" date="2019-02" db="EMBL/GenBank/DDBJ databases">
        <title>Deep-cultivation of Planctomycetes and their phenomic and genomic characterization uncovers novel biology.</title>
        <authorList>
            <person name="Wiegand S."/>
            <person name="Jogler M."/>
            <person name="Boedeker C."/>
            <person name="Pinto D."/>
            <person name="Vollmers J."/>
            <person name="Rivas-Marin E."/>
            <person name="Kohn T."/>
            <person name="Peeters S.H."/>
            <person name="Heuer A."/>
            <person name="Rast P."/>
            <person name="Oberbeckmann S."/>
            <person name="Bunk B."/>
            <person name="Jeske O."/>
            <person name="Meyerdierks A."/>
            <person name="Storesund J.E."/>
            <person name="Kallscheuer N."/>
            <person name="Luecker S."/>
            <person name="Lage O.M."/>
            <person name="Pohl T."/>
            <person name="Merkel B.J."/>
            <person name="Hornburger P."/>
            <person name="Mueller R.-W."/>
            <person name="Bruemmer F."/>
            <person name="Labrenz M."/>
            <person name="Spormann A.M."/>
            <person name="Op den Camp H."/>
            <person name="Overmann J."/>
            <person name="Amann R."/>
            <person name="Jetten M.S.M."/>
            <person name="Mascher T."/>
            <person name="Medema M.H."/>
            <person name="Devos D.P."/>
            <person name="Kaster A.-K."/>
            <person name="Ovreas L."/>
            <person name="Rohde M."/>
            <person name="Galperin M.Y."/>
            <person name="Jogler C."/>
        </authorList>
    </citation>
    <scope>NUCLEOTIDE SEQUENCE [LARGE SCALE GENOMIC DNA]</scope>
    <source>
        <strain evidence="8 9">HG15A2</strain>
    </source>
</reference>
<dbReference type="NCBIfam" id="TIGR01280">
    <property type="entry name" value="xseB"/>
    <property type="match status" value="1"/>
</dbReference>
<feature type="region of interest" description="Disordered" evidence="7">
    <location>
        <begin position="76"/>
        <end position="118"/>
    </location>
</feature>
<dbReference type="GO" id="GO:0008855">
    <property type="term" value="F:exodeoxyribonuclease VII activity"/>
    <property type="evidence" value="ECO:0007669"/>
    <property type="project" value="UniProtKB-UniRule"/>
</dbReference>
<comment type="subcellular location">
    <subcellularLocation>
        <location evidence="6">Cytoplasm</location>
    </subcellularLocation>
</comment>
<dbReference type="Pfam" id="PF02609">
    <property type="entry name" value="Exonuc_VII_S"/>
    <property type="match status" value="1"/>
</dbReference>
<dbReference type="PANTHER" id="PTHR34137">
    <property type="entry name" value="EXODEOXYRIBONUCLEASE 7 SMALL SUBUNIT"/>
    <property type="match status" value="1"/>
</dbReference>
<evidence type="ECO:0000256" key="7">
    <source>
        <dbReference type="SAM" id="MobiDB-lite"/>
    </source>
</evidence>
<evidence type="ECO:0000256" key="5">
    <source>
        <dbReference type="ARBA" id="ARBA00022839"/>
    </source>
</evidence>
<dbReference type="KEGG" id="amob:HG15A2_38440"/>
<organism evidence="8 9">
    <name type="scientific">Adhaeretor mobilis</name>
    <dbReference type="NCBI Taxonomy" id="1930276"/>
    <lineage>
        <taxon>Bacteria</taxon>
        <taxon>Pseudomonadati</taxon>
        <taxon>Planctomycetota</taxon>
        <taxon>Planctomycetia</taxon>
        <taxon>Pirellulales</taxon>
        <taxon>Lacipirellulaceae</taxon>
        <taxon>Adhaeretor</taxon>
    </lineage>
</organism>
<dbReference type="OrthoDB" id="284990at2"/>
<evidence type="ECO:0000256" key="2">
    <source>
        <dbReference type="ARBA" id="ARBA00022490"/>
    </source>
</evidence>
<keyword evidence="4 6" id="KW-0378">Hydrolase</keyword>
<comment type="subunit">
    <text evidence="6">Heterooligomer composed of large and small subunits.</text>
</comment>
<keyword evidence="3 6" id="KW-0540">Nuclease</keyword>
<keyword evidence="2 6" id="KW-0963">Cytoplasm</keyword>
<feature type="compositionally biased region" description="Basic residues" evidence="7">
    <location>
        <begin position="98"/>
        <end position="107"/>
    </location>
</feature>
<feature type="compositionally biased region" description="Basic and acidic residues" evidence="7">
    <location>
        <begin position="108"/>
        <end position="118"/>
    </location>
</feature>
<dbReference type="Gene3D" id="1.10.287.1040">
    <property type="entry name" value="Exonuclease VII, small subunit"/>
    <property type="match status" value="1"/>
</dbReference>
<evidence type="ECO:0000256" key="4">
    <source>
        <dbReference type="ARBA" id="ARBA00022801"/>
    </source>
</evidence>
<dbReference type="GO" id="GO:0009318">
    <property type="term" value="C:exodeoxyribonuclease VII complex"/>
    <property type="evidence" value="ECO:0007669"/>
    <property type="project" value="UniProtKB-UniRule"/>
</dbReference>
<evidence type="ECO:0000256" key="3">
    <source>
        <dbReference type="ARBA" id="ARBA00022722"/>
    </source>
</evidence>
<protein>
    <recommendedName>
        <fullName evidence="6">Exodeoxyribonuclease 7 small subunit</fullName>
        <ecNumber evidence="6">3.1.11.6</ecNumber>
    </recommendedName>
    <alternativeName>
        <fullName evidence="6">Exodeoxyribonuclease VII small subunit</fullName>
        <shortName evidence="6">Exonuclease VII small subunit</shortName>
    </alternativeName>
</protein>
<accession>A0A517N048</accession>
<dbReference type="RefSeq" id="WP_145062060.1">
    <property type="nucleotide sequence ID" value="NZ_CP036263.1"/>
</dbReference>
<name>A0A517N048_9BACT</name>
<dbReference type="InterPro" id="IPR037004">
    <property type="entry name" value="Exonuc_VII_ssu_sf"/>
</dbReference>
<dbReference type="EMBL" id="CP036263">
    <property type="protein sequence ID" value="QDT00506.1"/>
    <property type="molecule type" value="Genomic_DNA"/>
</dbReference>
<comment type="similarity">
    <text evidence="1 6">Belongs to the XseB family.</text>
</comment>
<dbReference type="GO" id="GO:0005829">
    <property type="term" value="C:cytosol"/>
    <property type="evidence" value="ECO:0007669"/>
    <property type="project" value="TreeGrafter"/>
</dbReference>
<dbReference type="AlphaFoldDB" id="A0A517N048"/>
<dbReference type="Proteomes" id="UP000319852">
    <property type="component" value="Chromosome"/>
</dbReference>
<keyword evidence="5 6" id="KW-0269">Exonuclease</keyword>
<comment type="function">
    <text evidence="6">Bidirectionally degrades single-stranded DNA into large acid-insoluble oligonucleotides, which are then degraded further into small acid-soluble oligonucleotides.</text>
</comment>
<evidence type="ECO:0000256" key="6">
    <source>
        <dbReference type="HAMAP-Rule" id="MF_00337"/>
    </source>
</evidence>
<sequence>MAKKKVAKKKIKVDAPSFEESLAELETIVGKLEGGQLPLSDSLAAYELGVKRVQGCYAQLEDAERRIELVTAVDNQGNATTEDFDEGEAADLTGKSQQRTRRSTTKRAPRDESGDSLF</sequence>
<proteinExistence type="inferred from homology"/>
<dbReference type="PANTHER" id="PTHR34137:SF1">
    <property type="entry name" value="EXODEOXYRIBONUCLEASE 7 SMALL SUBUNIT"/>
    <property type="match status" value="1"/>
</dbReference>
<dbReference type="InterPro" id="IPR003761">
    <property type="entry name" value="Exonuc_VII_S"/>
</dbReference>
<evidence type="ECO:0000313" key="8">
    <source>
        <dbReference type="EMBL" id="QDT00506.1"/>
    </source>
</evidence>
<evidence type="ECO:0000313" key="9">
    <source>
        <dbReference type="Proteomes" id="UP000319852"/>
    </source>
</evidence>
<dbReference type="EC" id="3.1.11.6" evidence="6"/>
<keyword evidence="9" id="KW-1185">Reference proteome</keyword>
<gene>
    <name evidence="6 8" type="primary">xseB</name>
    <name evidence="8" type="ORF">HG15A2_38440</name>
</gene>
<dbReference type="SUPFAM" id="SSF116842">
    <property type="entry name" value="XseB-like"/>
    <property type="match status" value="1"/>
</dbReference>
<dbReference type="HAMAP" id="MF_00337">
    <property type="entry name" value="Exonuc_7_S"/>
    <property type="match status" value="1"/>
</dbReference>
<dbReference type="GO" id="GO:0006308">
    <property type="term" value="P:DNA catabolic process"/>
    <property type="evidence" value="ECO:0007669"/>
    <property type="project" value="UniProtKB-UniRule"/>
</dbReference>
<comment type="catalytic activity">
    <reaction evidence="6">
        <text>Exonucleolytic cleavage in either 5'- to 3'- or 3'- to 5'-direction to yield nucleoside 5'-phosphates.</text>
        <dbReference type="EC" id="3.1.11.6"/>
    </reaction>
</comment>
<evidence type="ECO:0000256" key="1">
    <source>
        <dbReference type="ARBA" id="ARBA00009998"/>
    </source>
</evidence>